<dbReference type="AlphaFoldDB" id="A0A172T487"/>
<evidence type="ECO:0000256" key="2">
    <source>
        <dbReference type="ARBA" id="ARBA00022692"/>
    </source>
</evidence>
<proteinExistence type="predicted"/>
<feature type="transmembrane region" description="Helical" evidence="5">
    <location>
        <begin position="172"/>
        <end position="190"/>
    </location>
</feature>
<dbReference type="InterPro" id="IPR052561">
    <property type="entry name" value="ComplexI_Subunit1"/>
</dbReference>
<evidence type="ECO:0000256" key="4">
    <source>
        <dbReference type="ARBA" id="ARBA00023136"/>
    </source>
</evidence>
<keyword evidence="4 5" id="KW-0472">Membrane</keyword>
<evidence type="ECO:0000313" key="7">
    <source>
        <dbReference type="Proteomes" id="UP000077096"/>
    </source>
</evidence>
<name>A0A172T487_FERPE</name>
<dbReference type="OrthoDB" id="9778499at2"/>
<dbReference type="EMBL" id="CP011393">
    <property type="protein sequence ID" value="ANE41787.1"/>
    <property type="molecule type" value="Genomic_DNA"/>
</dbReference>
<feature type="transmembrane region" description="Helical" evidence="5">
    <location>
        <begin position="245"/>
        <end position="265"/>
    </location>
</feature>
<dbReference type="Pfam" id="PF00146">
    <property type="entry name" value="NADHdh"/>
    <property type="match status" value="1"/>
</dbReference>
<keyword evidence="3 5" id="KW-1133">Transmembrane helix</keyword>
<dbReference type="PANTHER" id="PTHR43359:SF1">
    <property type="entry name" value="FORMATE HYDROGENLYASE SUBUNIT 4-RELATED"/>
    <property type="match status" value="1"/>
</dbReference>
<dbReference type="GO" id="GO:0005886">
    <property type="term" value="C:plasma membrane"/>
    <property type="evidence" value="ECO:0007669"/>
    <property type="project" value="TreeGrafter"/>
</dbReference>
<evidence type="ECO:0000256" key="5">
    <source>
        <dbReference type="SAM" id="Phobius"/>
    </source>
</evidence>
<dbReference type="KEGG" id="fng:JM64_07345"/>
<feature type="transmembrane region" description="Helical" evidence="5">
    <location>
        <begin position="97"/>
        <end position="118"/>
    </location>
</feature>
<protein>
    <submittedName>
        <fullName evidence="6">NADH dehydrogenase</fullName>
    </submittedName>
</protein>
<accession>A0A172T487</accession>
<keyword evidence="2 5" id="KW-0812">Transmembrane</keyword>
<dbReference type="InterPro" id="IPR001694">
    <property type="entry name" value="NADH_UbQ_OxRdtase_su1/FPO"/>
</dbReference>
<feature type="transmembrane region" description="Helical" evidence="5">
    <location>
        <begin position="216"/>
        <end position="239"/>
    </location>
</feature>
<evidence type="ECO:0000313" key="6">
    <source>
        <dbReference type="EMBL" id="ANE41787.1"/>
    </source>
</evidence>
<feature type="transmembrane region" description="Helical" evidence="5">
    <location>
        <begin position="130"/>
        <end position="152"/>
    </location>
</feature>
<dbReference type="PATRIC" id="fig|93466.3.peg.1554"/>
<gene>
    <name evidence="6" type="ORF">JM64_07345</name>
</gene>
<dbReference type="PANTHER" id="PTHR43359">
    <property type="entry name" value="FORMATE HYDROGENLYASE SUBUNIT 4"/>
    <property type="match status" value="1"/>
</dbReference>
<evidence type="ECO:0000256" key="3">
    <source>
        <dbReference type="ARBA" id="ARBA00022989"/>
    </source>
</evidence>
<feature type="transmembrane region" description="Helical" evidence="5">
    <location>
        <begin position="277"/>
        <end position="298"/>
    </location>
</feature>
<reference evidence="6 7" key="1">
    <citation type="submission" date="2014-08" db="EMBL/GenBank/DDBJ databases">
        <title>Fervidobacterium pennivorans DYC genome.</title>
        <authorList>
            <person name="Wushke S."/>
        </authorList>
    </citation>
    <scope>NUCLEOTIDE SEQUENCE [LARGE SCALE GENOMIC DNA]</scope>
    <source>
        <strain evidence="6 7">DYC</strain>
    </source>
</reference>
<sequence length="299" mass="33060">MTTLATVGRVTAVLLTAFFFGLTFEGLGRKITARIQKRYGPPWYQNFIDVFKTLTKHGWTHGWIFDFGVLMALGGVIATLSFVPLGNLVAFPGLDNFFVIAYLFTVGALGMAMGMVGTGNPWASIGVARALTLMLGYEVPYLIVITTLLFYHKTGNISNIIMAQAQSGQWNIVKFPIGALVALISLQGMLGKEPFEAPIAPAEIASGPMVELSAKYMGLLILMNTFMEFIEISLFVNFFLGGGTYFVFLLKYFLVWIFAVMVSAVLPRFRIEQAVAFYWTVPILLAFVQAFFVVNGWVF</sequence>
<evidence type="ECO:0000256" key="1">
    <source>
        <dbReference type="ARBA" id="ARBA00004141"/>
    </source>
</evidence>
<dbReference type="Proteomes" id="UP000077096">
    <property type="component" value="Chromosome"/>
</dbReference>
<comment type="subcellular location">
    <subcellularLocation>
        <location evidence="1">Membrane</location>
        <topology evidence="1">Multi-pass membrane protein</topology>
    </subcellularLocation>
</comment>
<feature type="transmembrane region" description="Helical" evidence="5">
    <location>
        <begin position="63"/>
        <end position="85"/>
    </location>
</feature>
<feature type="transmembrane region" description="Helical" evidence="5">
    <location>
        <begin position="6"/>
        <end position="28"/>
    </location>
</feature>
<organism evidence="6 7">
    <name type="scientific">Fervidobacterium pennivorans</name>
    <dbReference type="NCBI Taxonomy" id="93466"/>
    <lineage>
        <taxon>Bacteria</taxon>
        <taxon>Thermotogati</taxon>
        <taxon>Thermotogota</taxon>
        <taxon>Thermotogae</taxon>
        <taxon>Thermotogales</taxon>
        <taxon>Fervidobacteriaceae</taxon>
        <taxon>Fervidobacterium</taxon>
    </lineage>
</organism>